<keyword evidence="1 4" id="KW-0812">Transmembrane</keyword>
<dbReference type="EMBL" id="JARXYA010000013">
    <property type="protein sequence ID" value="MDH6504756.1"/>
    <property type="molecule type" value="Genomic_DNA"/>
</dbReference>
<comment type="caution">
    <text evidence="6">The sequence shown here is derived from an EMBL/GenBank/DDBJ whole genome shotgun (WGS) entry which is preliminary data.</text>
</comment>
<evidence type="ECO:0000256" key="4">
    <source>
        <dbReference type="SAM" id="Phobius"/>
    </source>
</evidence>
<evidence type="ECO:0000259" key="5">
    <source>
        <dbReference type="PROSITE" id="PS50850"/>
    </source>
</evidence>
<gene>
    <name evidence="6" type="ORF">M2127_002085</name>
</gene>
<keyword evidence="3 4" id="KW-0472">Membrane</keyword>
<dbReference type="GO" id="GO:0022857">
    <property type="term" value="F:transmembrane transporter activity"/>
    <property type="evidence" value="ECO:0007669"/>
    <property type="project" value="InterPro"/>
</dbReference>
<keyword evidence="2 4" id="KW-1133">Transmembrane helix</keyword>
<dbReference type="InterPro" id="IPR036259">
    <property type="entry name" value="MFS_trans_sf"/>
</dbReference>
<evidence type="ECO:0000313" key="6">
    <source>
        <dbReference type="EMBL" id="MDH6504756.1"/>
    </source>
</evidence>
<dbReference type="Proteomes" id="UP001161160">
    <property type="component" value="Unassembled WGS sequence"/>
</dbReference>
<dbReference type="InterPro" id="IPR011701">
    <property type="entry name" value="MFS"/>
</dbReference>
<reference evidence="6" key="1">
    <citation type="submission" date="2023-04" db="EMBL/GenBank/DDBJ databases">
        <title>Genome Encyclopedia of Bacteria and Archaea VI: Functional Genomics of Type Strains.</title>
        <authorList>
            <person name="Whitman W."/>
        </authorList>
    </citation>
    <scope>NUCLEOTIDE SEQUENCE</scope>
    <source>
        <strain evidence="6">Enz.4-51</strain>
    </source>
</reference>
<evidence type="ECO:0000256" key="3">
    <source>
        <dbReference type="ARBA" id="ARBA00023136"/>
    </source>
</evidence>
<feature type="transmembrane region" description="Helical" evidence="4">
    <location>
        <begin position="82"/>
        <end position="103"/>
    </location>
</feature>
<name>A0AA43M9P9_9BURK</name>
<dbReference type="RefSeq" id="WP_425334305.1">
    <property type="nucleotide sequence ID" value="NZ_JARXXW010000007.1"/>
</dbReference>
<evidence type="ECO:0000256" key="1">
    <source>
        <dbReference type="ARBA" id="ARBA00022692"/>
    </source>
</evidence>
<accession>A0AA43M9P9</accession>
<proteinExistence type="predicted"/>
<dbReference type="PROSITE" id="PS50850">
    <property type="entry name" value="MFS"/>
    <property type="match status" value="1"/>
</dbReference>
<dbReference type="SUPFAM" id="SSF103473">
    <property type="entry name" value="MFS general substrate transporter"/>
    <property type="match status" value="1"/>
</dbReference>
<protein>
    <submittedName>
        <fullName evidence="6">Cyanate permease</fullName>
    </submittedName>
</protein>
<dbReference type="AlphaFoldDB" id="A0AA43M9P9"/>
<sequence>MRYVLPMTSAFANNSSQRYFSLLCLVTFLGSLSLSTLIFLSALLNEEGYSQQAIGSVLSAPLIPTLIALFSAGAVLQRISCIRLMIISQALMILGFIGLEYALSSIPLSTIFRGLIGFGSGFYFSASMIYIRSLLSGPRIIYFFGIYASMFPLPNAFGPIVA</sequence>
<feature type="transmembrane region" description="Helical" evidence="4">
    <location>
        <begin position="115"/>
        <end position="134"/>
    </location>
</feature>
<feature type="transmembrane region" description="Helical" evidence="4">
    <location>
        <begin position="140"/>
        <end position="161"/>
    </location>
</feature>
<evidence type="ECO:0000313" key="7">
    <source>
        <dbReference type="Proteomes" id="UP001161160"/>
    </source>
</evidence>
<feature type="transmembrane region" description="Helical" evidence="4">
    <location>
        <begin position="56"/>
        <end position="76"/>
    </location>
</feature>
<keyword evidence="7" id="KW-1185">Reference proteome</keyword>
<dbReference type="InterPro" id="IPR020846">
    <property type="entry name" value="MFS_dom"/>
</dbReference>
<evidence type="ECO:0000256" key="2">
    <source>
        <dbReference type="ARBA" id="ARBA00022989"/>
    </source>
</evidence>
<dbReference type="Pfam" id="PF07690">
    <property type="entry name" value="MFS_1"/>
    <property type="match status" value="1"/>
</dbReference>
<feature type="domain" description="Major facilitator superfamily (MFS) profile" evidence="5">
    <location>
        <begin position="19"/>
        <end position="162"/>
    </location>
</feature>
<dbReference type="Gene3D" id="1.20.1250.20">
    <property type="entry name" value="MFS general substrate transporter like domains"/>
    <property type="match status" value="1"/>
</dbReference>
<feature type="transmembrane region" description="Helical" evidence="4">
    <location>
        <begin position="20"/>
        <end position="44"/>
    </location>
</feature>
<organism evidence="6 7">
    <name type="scientific">Polynucleobacter sphagniphilus</name>
    <dbReference type="NCBI Taxonomy" id="1743169"/>
    <lineage>
        <taxon>Bacteria</taxon>
        <taxon>Pseudomonadati</taxon>
        <taxon>Pseudomonadota</taxon>
        <taxon>Betaproteobacteria</taxon>
        <taxon>Burkholderiales</taxon>
        <taxon>Burkholderiaceae</taxon>
        <taxon>Polynucleobacter</taxon>
    </lineage>
</organism>